<proteinExistence type="predicted"/>
<dbReference type="Proteomes" id="UP001225761">
    <property type="component" value="Unassembled WGS sequence"/>
</dbReference>
<dbReference type="InterPro" id="IPR016187">
    <property type="entry name" value="CTDL_fold"/>
</dbReference>
<feature type="domain" description="Sulfatase-modifying factor enzyme-like" evidence="1">
    <location>
        <begin position="78"/>
        <end position="324"/>
    </location>
</feature>
<protein>
    <submittedName>
        <fullName evidence="2">Formylglycine-generating enzyme family protein</fullName>
    </submittedName>
</protein>
<dbReference type="Gene3D" id="3.90.1580.10">
    <property type="entry name" value="paralog of FGE (formylglycine-generating enzyme)"/>
    <property type="match status" value="1"/>
</dbReference>
<gene>
    <name evidence="2" type="ORF">QM481_09705</name>
</gene>
<dbReference type="Pfam" id="PF03781">
    <property type="entry name" value="FGE-sulfatase"/>
    <property type="match status" value="1"/>
</dbReference>
<accession>A0ABT6Z149</accession>
<dbReference type="PANTHER" id="PTHR23150">
    <property type="entry name" value="SULFATASE MODIFYING FACTOR 1, 2"/>
    <property type="match status" value="1"/>
</dbReference>
<dbReference type="SUPFAM" id="SSF56436">
    <property type="entry name" value="C-type lectin-like"/>
    <property type="match status" value="1"/>
</dbReference>
<dbReference type="InterPro" id="IPR042095">
    <property type="entry name" value="SUMF_sf"/>
</dbReference>
<dbReference type="InterPro" id="IPR051043">
    <property type="entry name" value="Sulfatase_Mod_Factor_Kinase"/>
</dbReference>
<evidence type="ECO:0000259" key="1">
    <source>
        <dbReference type="Pfam" id="PF03781"/>
    </source>
</evidence>
<dbReference type="PANTHER" id="PTHR23150:SF19">
    <property type="entry name" value="FORMYLGLYCINE-GENERATING ENZYME"/>
    <property type="match status" value="1"/>
</dbReference>
<sequence>MSLVGTVSDITSVVWQISKNGTEYYKSSTNISPFSLTSSTLTTDGTFTIIAQVTDRCGSNYSLTTSYNYTTPNSLVVAMVQVEGGTFQMGSTTGQSDEQPIHNVTLNTFNIGQYEVSVSDFKKFIDATGYQTDAEKNGGSYVYDGNLWPYKNGINWRCDVAGNIRPTADYTHPVIHVSWNDAVAYCNWLSNQTGKAYRLPTEAEWEFAARGGKLSKGYTYSGSNTIGNIAWYGSNSGNITHPLAQKLTNEIGIYDMTGNVWEWCQDLYGTYTATNQTNPTGASAGVNRVLRGGSWFDNTQDSRITYRLNRDPTNRVSNCGFRVASSL</sequence>
<organism evidence="2 3">
    <name type="scientific">Flectobacillus rivi</name>
    <dbReference type="NCBI Taxonomy" id="2984209"/>
    <lineage>
        <taxon>Bacteria</taxon>
        <taxon>Pseudomonadati</taxon>
        <taxon>Bacteroidota</taxon>
        <taxon>Cytophagia</taxon>
        <taxon>Cytophagales</taxon>
        <taxon>Flectobacillaceae</taxon>
        <taxon>Flectobacillus</taxon>
    </lineage>
</organism>
<dbReference type="InterPro" id="IPR005532">
    <property type="entry name" value="SUMF_dom"/>
</dbReference>
<dbReference type="EMBL" id="JASHIE010000006">
    <property type="protein sequence ID" value="MDI9874798.1"/>
    <property type="molecule type" value="Genomic_DNA"/>
</dbReference>
<evidence type="ECO:0000313" key="3">
    <source>
        <dbReference type="Proteomes" id="UP001225761"/>
    </source>
</evidence>
<keyword evidence="3" id="KW-1185">Reference proteome</keyword>
<evidence type="ECO:0000313" key="2">
    <source>
        <dbReference type="EMBL" id="MDI9874798.1"/>
    </source>
</evidence>
<dbReference type="RefSeq" id="WP_283381601.1">
    <property type="nucleotide sequence ID" value="NZ_JASHIE010000006.1"/>
</dbReference>
<comment type="caution">
    <text evidence="2">The sequence shown here is derived from an EMBL/GenBank/DDBJ whole genome shotgun (WGS) entry which is preliminary data.</text>
</comment>
<reference evidence="2 3" key="1">
    <citation type="submission" date="2023-05" db="EMBL/GenBank/DDBJ databases">
        <title>Novel species of genus Flectobacillus isolated from stream in China.</title>
        <authorList>
            <person name="Lu H."/>
        </authorList>
    </citation>
    <scope>NUCLEOTIDE SEQUENCE [LARGE SCALE GENOMIC DNA]</scope>
    <source>
        <strain evidence="2 3">LFS242W</strain>
    </source>
</reference>
<name>A0ABT6Z149_9BACT</name>